<organism evidence="1 2">
    <name type="scientific">Enterocloster bolteae (strain ATCC BAA-613 / DSM 15670 / CCUG 46953 / JCM 12243 / WAL 16351)</name>
    <name type="common">Clostridium bolteae</name>
    <dbReference type="NCBI Taxonomy" id="411902"/>
    <lineage>
        <taxon>Bacteria</taxon>
        <taxon>Bacillati</taxon>
        <taxon>Bacillota</taxon>
        <taxon>Clostridia</taxon>
        <taxon>Lachnospirales</taxon>
        <taxon>Lachnospiraceae</taxon>
        <taxon>Enterocloster</taxon>
    </lineage>
</organism>
<dbReference type="Proteomes" id="UP000005396">
    <property type="component" value="Unassembled WGS sequence"/>
</dbReference>
<dbReference type="HOGENOM" id="CLU_3355397_0_0_9"/>
<gene>
    <name evidence="1" type="ORF">CLOBOL_03362</name>
</gene>
<comment type="caution">
    <text evidence="1">The sequence shown here is derived from an EMBL/GenBank/DDBJ whole genome shotgun (WGS) entry which is preliminary data.</text>
</comment>
<accession>A8RSL3</accession>
<dbReference type="EMBL" id="ABCC02000029">
    <property type="protein sequence ID" value="EDP16594.1"/>
    <property type="molecule type" value="Genomic_DNA"/>
</dbReference>
<name>A8RSL3_ENTBW</name>
<reference evidence="1 2" key="1">
    <citation type="submission" date="2007-08" db="EMBL/GenBank/DDBJ databases">
        <authorList>
            <person name="Fulton L."/>
            <person name="Clifton S."/>
            <person name="Fulton B."/>
            <person name="Xu J."/>
            <person name="Minx P."/>
            <person name="Pepin K.H."/>
            <person name="Johnson M."/>
            <person name="Thiruvilangam P."/>
            <person name="Bhonagiri V."/>
            <person name="Nash W.E."/>
            <person name="Mardis E.R."/>
            <person name="Wilson R.K."/>
        </authorList>
    </citation>
    <scope>NUCLEOTIDE SEQUENCE [LARGE SCALE GENOMIC DNA]</scope>
    <source>
        <strain evidence="2">ATCC BAA-613 / DSM 15670 / CCUG 46953 / JCM 12243 / WAL 16351</strain>
    </source>
</reference>
<sequence length="36" mass="4196">MFDLLTVNPILNKFKLLYGSGCKHIILIMCLNRLFL</sequence>
<protein>
    <submittedName>
        <fullName evidence="1">Uncharacterized protein</fullName>
    </submittedName>
</protein>
<proteinExistence type="predicted"/>
<dbReference type="PaxDb" id="411902-CLOBOL_03362"/>
<reference evidence="1 2" key="2">
    <citation type="submission" date="2007-09" db="EMBL/GenBank/DDBJ databases">
        <title>Draft genome sequence of Clostridium bolteae (ATCC BAA-613).</title>
        <authorList>
            <person name="Sudarsanam P."/>
            <person name="Ley R."/>
            <person name="Guruge J."/>
            <person name="Turnbaugh P.J."/>
            <person name="Mahowald M."/>
            <person name="Liep D."/>
            <person name="Gordon J."/>
        </authorList>
    </citation>
    <scope>NUCLEOTIDE SEQUENCE [LARGE SCALE GENOMIC DNA]</scope>
    <source>
        <strain evidence="2">ATCC BAA-613 / DSM 15670 / CCUG 46953 / JCM 12243 / WAL 16351</strain>
    </source>
</reference>
<evidence type="ECO:0000313" key="1">
    <source>
        <dbReference type="EMBL" id="EDP16594.1"/>
    </source>
</evidence>
<dbReference type="AlphaFoldDB" id="A8RSL3"/>
<evidence type="ECO:0000313" key="2">
    <source>
        <dbReference type="Proteomes" id="UP000005396"/>
    </source>
</evidence>